<dbReference type="PANTHER" id="PTHR46825:SF9">
    <property type="entry name" value="BETA-LACTAMASE-RELATED DOMAIN-CONTAINING PROTEIN"/>
    <property type="match status" value="1"/>
</dbReference>
<dbReference type="InterPro" id="IPR001466">
    <property type="entry name" value="Beta-lactam-related"/>
</dbReference>
<evidence type="ECO:0000256" key="2">
    <source>
        <dbReference type="SAM" id="MobiDB-lite"/>
    </source>
</evidence>
<dbReference type="PROSITE" id="PS50005">
    <property type="entry name" value="TPR"/>
    <property type="match status" value="1"/>
</dbReference>
<reference evidence="5 6" key="1">
    <citation type="submission" date="2016-10" db="EMBL/GenBank/DDBJ databases">
        <authorList>
            <person name="de Groot N.N."/>
        </authorList>
    </citation>
    <scope>NUCLEOTIDE SEQUENCE [LARGE SCALE GENOMIC DNA]</scope>
    <source>
        <strain evidence="5 6">DSM 21668</strain>
    </source>
</reference>
<dbReference type="PANTHER" id="PTHR46825">
    <property type="entry name" value="D-ALANYL-D-ALANINE-CARBOXYPEPTIDASE/ENDOPEPTIDASE AMPH"/>
    <property type="match status" value="1"/>
</dbReference>
<dbReference type="Proteomes" id="UP000198901">
    <property type="component" value="Unassembled WGS sequence"/>
</dbReference>
<sequence length="458" mass="51946">MKTTYLAVALCLAAFLCAGQPSREIDSVLQIALRRGIFNGNALVVHRGQTVLNRSYGYARADKSRLLTPDYRFDIGSITKEFNGVGILWLKEKGKLSLDDPISRYLVLPEWGNRVKIRHLIQYTSGIPESPDYPDEAADLTWLRNLKTLAFSPGEGYLYSHPNVFLQQKIIEKASGMSYARFVETYFLKPMGMTHTGVDLPIGDSLVAEGFSNGFEPLRYETRSTGWVRPTTADLLKWMEAIYRNRLISTESTQQLAEAYGFGESSLGTVRFENGAFVSHYHQGSNHGFEGMIYRNAREDIVIILLTNNQNMRVGALRDVIESVLLRKPYIVPKKSLYLDIREKMLADFPAGIAVLNALRETQQDTYDFNAEKYELFTTGKYLMRRDRLEDAIALFQLSAMLFGASREVTNPYEFIGQCYRKKGNLPLALLYFQKAAEADPENKNARAAWESGRKEQP</sequence>
<feature type="chain" id="PRO_5011484209" evidence="3">
    <location>
        <begin position="19"/>
        <end position="458"/>
    </location>
</feature>
<dbReference type="RefSeq" id="WP_176785443.1">
    <property type="nucleotide sequence ID" value="NZ_FNGS01000002.1"/>
</dbReference>
<dbReference type="InterPro" id="IPR011990">
    <property type="entry name" value="TPR-like_helical_dom_sf"/>
</dbReference>
<dbReference type="SMART" id="SM00028">
    <property type="entry name" value="TPR"/>
    <property type="match status" value="1"/>
</dbReference>
<dbReference type="AlphaFoldDB" id="A0A1G9JY69"/>
<proteinExistence type="predicted"/>
<evidence type="ECO:0000259" key="4">
    <source>
        <dbReference type="Pfam" id="PF00144"/>
    </source>
</evidence>
<feature type="domain" description="Beta-lactamase-related" evidence="4">
    <location>
        <begin position="37"/>
        <end position="311"/>
    </location>
</feature>
<dbReference type="EMBL" id="FNGS01000002">
    <property type="protein sequence ID" value="SDL41823.1"/>
    <property type="molecule type" value="Genomic_DNA"/>
</dbReference>
<dbReference type="Pfam" id="PF00144">
    <property type="entry name" value="Beta-lactamase"/>
    <property type="match status" value="1"/>
</dbReference>
<dbReference type="InterPro" id="IPR012338">
    <property type="entry name" value="Beta-lactam/transpept-like"/>
</dbReference>
<feature type="region of interest" description="Disordered" evidence="2">
    <location>
        <begin position="439"/>
        <end position="458"/>
    </location>
</feature>
<feature type="repeat" description="TPR" evidence="1">
    <location>
        <begin position="410"/>
        <end position="443"/>
    </location>
</feature>
<feature type="signal peptide" evidence="3">
    <location>
        <begin position="1"/>
        <end position="18"/>
    </location>
</feature>
<keyword evidence="1" id="KW-0802">TPR repeat</keyword>
<dbReference type="Gene3D" id="1.25.40.10">
    <property type="entry name" value="Tetratricopeptide repeat domain"/>
    <property type="match status" value="1"/>
</dbReference>
<dbReference type="Gene3D" id="3.40.710.10">
    <property type="entry name" value="DD-peptidase/beta-lactamase superfamily"/>
    <property type="match status" value="1"/>
</dbReference>
<dbReference type="SUPFAM" id="SSF48452">
    <property type="entry name" value="TPR-like"/>
    <property type="match status" value="1"/>
</dbReference>
<evidence type="ECO:0000256" key="3">
    <source>
        <dbReference type="SAM" id="SignalP"/>
    </source>
</evidence>
<accession>A0A1G9JY69</accession>
<gene>
    <name evidence="5" type="ORF">SAMN04488090_0785</name>
</gene>
<organism evidence="5 6">
    <name type="scientific">Siphonobacter aquaeclarae</name>
    <dbReference type="NCBI Taxonomy" id="563176"/>
    <lineage>
        <taxon>Bacteria</taxon>
        <taxon>Pseudomonadati</taxon>
        <taxon>Bacteroidota</taxon>
        <taxon>Cytophagia</taxon>
        <taxon>Cytophagales</taxon>
        <taxon>Cytophagaceae</taxon>
        <taxon>Siphonobacter</taxon>
    </lineage>
</organism>
<evidence type="ECO:0000313" key="6">
    <source>
        <dbReference type="Proteomes" id="UP000198901"/>
    </source>
</evidence>
<keyword evidence="3" id="KW-0732">Signal</keyword>
<dbReference type="InterPro" id="IPR050491">
    <property type="entry name" value="AmpC-like"/>
</dbReference>
<protein>
    <submittedName>
        <fullName evidence="5">CubicO group peptidase, beta-lactamase class C family</fullName>
    </submittedName>
</protein>
<keyword evidence="6" id="KW-1185">Reference proteome</keyword>
<evidence type="ECO:0000313" key="5">
    <source>
        <dbReference type="EMBL" id="SDL41823.1"/>
    </source>
</evidence>
<evidence type="ECO:0000256" key="1">
    <source>
        <dbReference type="PROSITE-ProRule" id="PRU00339"/>
    </source>
</evidence>
<dbReference type="STRING" id="563176.SAMN04488090_0785"/>
<dbReference type="SUPFAM" id="SSF56601">
    <property type="entry name" value="beta-lactamase/transpeptidase-like"/>
    <property type="match status" value="1"/>
</dbReference>
<name>A0A1G9JY69_9BACT</name>
<dbReference type="InterPro" id="IPR019734">
    <property type="entry name" value="TPR_rpt"/>
</dbReference>